<comment type="caution">
    <text evidence="5">The sequence shown here is derived from an EMBL/GenBank/DDBJ whole genome shotgun (WGS) entry which is preliminary data.</text>
</comment>
<dbReference type="SMART" id="SM00354">
    <property type="entry name" value="HTH_LACI"/>
    <property type="match status" value="1"/>
</dbReference>
<dbReference type="Pfam" id="PF13377">
    <property type="entry name" value="Peripla_BP_3"/>
    <property type="match status" value="1"/>
</dbReference>
<evidence type="ECO:0000256" key="2">
    <source>
        <dbReference type="ARBA" id="ARBA00023125"/>
    </source>
</evidence>
<dbReference type="InterPro" id="IPR028082">
    <property type="entry name" value="Peripla_BP_I"/>
</dbReference>
<gene>
    <name evidence="5" type="ORF">WDZ17_05745</name>
</gene>
<dbReference type="InterPro" id="IPR046335">
    <property type="entry name" value="LacI/GalR-like_sensor"/>
</dbReference>
<evidence type="ECO:0000313" key="6">
    <source>
        <dbReference type="Proteomes" id="UP001387100"/>
    </source>
</evidence>
<dbReference type="PANTHER" id="PTHR30146">
    <property type="entry name" value="LACI-RELATED TRANSCRIPTIONAL REPRESSOR"/>
    <property type="match status" value="1"/>
</dbReference>
<dbReference type="Pfam" id="PF00356">
    <property type="entry name" value="LacI"/>
    <property type="match status" value="1"/>
</dbReference>
<dbReference type="InterPro" id="IPR010982">
    <property type="entry name" value="Lambda_DNA-bd_dom_sf"/>
</dbReference>
<dbReference type="Gene3D" id="3.40.50.2300">
    <property type="match status" value="2"/>
</dbReference>
<keyword evidence="2 5" id="KW-0238">DNA-binding</keyword>
<dbReference type="Proteomes" id="UP001387100">
    <property type="component" value="Unassembled WGS sequence"/>
</dbReference>
<dbReference type="RefSeq" id="WP_339574180.1">
    <property type="nucleotide sequence ID" value="NZ_JBBIAA010000004.1"/>
</dbReference>
<dbReference type="CDD" id="cd06267">
    <property type="entry name" value="PBP1_LacI_sugar_binding-like"/>
    <property type="match status" value="1"/>
</dbReference>
<dbReference type="Gene3D" id="1.10.260.40">
    <property type="entry name" value="lambda repressor-like DNA-binding domains"/>
    <property type="match status" value="1"/>
</dbReference>
<dbReference type="SUPFAM" id="SSF47413">
    <property type="entry name" value="lambda repressor-like DNA-binding domains"/>
    <property type="match status" value="1"/>
</dbReference>
<evidence type="ECO:0000259" key="4">
    <source>
        <dbReference type="PROSITE" id="PS50932"/>
    </source>
</evidence>
<dbReference type="PROSITE" id="PS50932">
    <property type="entry name" value="HTH_LACI_2"/>
    <property type="match status" value="1"/>
</dbReference>
<proteinExistence type="predicted"/>
<protein>
    <submittedName>
        <fullName evidence="5">LacI family DNA-binding transcriptional regulator</fullName>
    </submittedName>
</protein>
<dbReference type="InterPro" id="IPR000843">
    <property type="entry name" value="HTH_LacI"/>
</dbReference>
<reference evidence="5 6" key="1">
    <citation type="journal article" date="2017" name="Int. J. Syst. Evol. Microbiol.">
        <title>Pseudokineococcus basanitobsidens sp. nov., isolated from volcanic rock.</title>
        <authorList>
            <person name="Lee D.W."/>
            <person name="Park M.Y."/>
            <person name="Kim J.J."/>
            <person name="Kim B.S."/>
        </authorList>
    </citation>
    <scope>NUCLEOTIDE SEQUENCE [LARGE SCALE GENOMIC DNA]</scope>
    <source>
        <strain evidence="5 6">DSM 103726</strain>
    </source>
</reference>
<accession>A0ABU8RIB6</accession>
<organism evidence="5 6">
    <name type="scientific">Pseudokineococcus basanitobsidens</name>
    <dbReference type="NCBI Taxonomy" id="1926649"/>
    <lineage>
        <taxon>Bacteria</taxon>
        <taxon>Bacillati</taxon>
        <taxon>Actinomycetota</taxon>
        <taxon>Actinomycetes</taxon>
        <taxon>Kineosporiales</taxon>
        <taxon>Kineosporiaceae</taxon>
        <taxon>Pseudokineococcus</taxon>
    </lineage>
</organism>
<evidence type="ECO:0000256" key="3">
    <source>
        <dbReference type="ARBA" id="ARBA00023163"/>
    </source>
</evidence>
<dbReference type="CDD" id="cd01392">
    <property type="entry name" value="HTH_LacI"/>
    <property type="match status" value="1"/>
</dbReference>
<feature type="domain" description="HTH lacI-type" evidence="4">
    <location>
        <begin position="7"/>
        <end position="61"/>
    </location>
</feature>
<dbReference type="PANTHER" id="PTHR30146:SF109">
    <property type="entry name" value="HTH-TYPE TRANSCRIPTIONAL REGULATOR GALS"/>
    <property type="match status" value="1"/>
</dbReference>
<dbReference type="EMBL" id="JBBIAA010000004">
    <property type="protein sequence ID" value="MEJ5944795.1"/>
    <property type="molecule type" value="Genomic_DNA"/>
</dbReference>
<sequence length="340" mass="36731">MVQRTTLNMADIARQAGVSIASVSRALSGAPGVSPETRKHIRSLAHDLGYTVSPDAARLARGTSGRVAVVTPNLSHWFYSAMLDGIVTALHEVETDVLLYEVKHERERTRFFAELPARRQVDALVLIALPISDEERQRLDKMEVAVVMAGGVLGDHPHVRVDDVAIADQAASHLLVAGHERIGLIGSGGTWVLPYAAPAGREQGYRRAMDRWGVPVREDLVVRPVWGTGGGAEGMAQLLCLRRPPTAVVAFSDEVAFGALLTLRRAGVGVPERISVVGIDDHELAEAFDLTTVRQPVTEQGVRAGELVRQVLTGREPEESQVELPCRLVLRGTTGAPRPT</sequence>
<keyword evidence="1" id="KW-0805">Transcription regulation</keyword>
<keyword evidence="3" id="KW-0804">Transcription</keyword>
<dbReference type="SUPFAM" id="SSF53822">
    <property type="entry name" value="Periplasmic binding protein-like I"/>
    <property type="match status" value="1"/>
</dbReference>
<dbReference type="GO" id="GO:0003677">
    <property type="term" value="F:DNA binding"/>
    <property type="evidence" value="ECO:0007669"/>
    <property type="project" value="UniProtKB-KW"/>
</dbReference>
<keyword evidence="6" id="KW-1185">Reference proteome</keyword>
<evidence type="ECO:0000313" key="5">
    <source>
        <dbReference type="EMBL" id="MEJ5944795.1"/>
    </source>
</evidence>
<dbReference type="PROSITE" id="PS00356">
    <property type="entry name" value="HTH_LACI_1"/>
    <property type="match status" value="1"/>
</dbReference>
<name>A0ABU8RIB6_9ACTN</name>
<evidence type="ECO:0000256" key="1">
    <source>
        <dbReference type="ARBA" id="ARBA00023015"/>
    </source>
</evidence>